<evidence type="ECO:0000259" key="3">
    <source>
        <dbReference type="PROSITE" id="PS50053"/>
    </source>
</evidence>
<dbReference type="InterPro" id="IPR036533">
    <property type="entry name" value="BAG_dom_sf"/>
</dbReference>
<dbReference type="Gene3D" id="1.20.58.120">
    <property type="entry name" value="BAG domain"/>
    <property type="match status" value="1"/>
</dbReference>
<sequence length="259" mass="29053">MMKRRSNDPYGRTRDNSTTMPSSTSKDEEVEWEMRPGGMLVQKRGDKSSDVVPAPNLRLRIAFGALRYEISASAQSTFGELKKVLTAETGLQPGDQRLIFRGKERENGEYLDMCGVKDRSKVMLIEDPASIENRANQMRRNMKIQTAHRAISDVCLEVDKLAEQVSAIEKSISIGVKVPEVQITTLIEMLMRQAIKLDNISAEGDASAQKSLQGKRVQKCVETLDVMKISNAKAKPVVVTTKWETFDPPPTTAKWEFFD</sequence>
<comment type="caution">
    <text evidence="4">The sequence shown here is derived from an EMBL/GenBank/DDBJ whole genome shotgun (WGS) entry which is preliminary data.</text>
</comment>
<dbReference type="InterPro" id="IPR000626">
    <property type="entry name" value="Ubiquitin-like_dom"/>
</dbReference>
<feature type="compositionally biased region" description="Basic and acidic residues" evidence="2">
    <location>
        <begin position="1"/>
        <end position="15"/>
    </location>
</feature>
<dbReference type="Gene3D" id="3.10.20.90">
    <property type="entry name" value="Phosphatidylinositol 3-kinase Catalytic Subunit, Chain A, domain 1"/>
    <property type="match status" value="1"/>
</dbReference>
<dbReference type="InterPro" id="IPR003103">
    <property type="entry name" value="BAG_domain"/>
</dbReference>
<keyword evidence="5" id="KW-1185">Reference proteome</keyword>
<organism evidence="4 5">
    <name type="scientific">Rubus argutus</name>
    <name type="common">Southern blackberry</name>
    <dbReference type="NCBI Taxonomy" id="59490"/>
    <lineage>
        <taxon>Eukaryota</taxon>
        <taxon>Viridiplantae</taxon>
        <taxon>Streptophyta</taxon>
        <taxon>Embryophyta</taxon>
        <taxon>Tracheophyta</taxon>
        <taxon>Spermatophyta</taxon>
        <taxon>Magnoliopsida</taxon>
        <taxon>eudicotyledons</taxon>
        <taxon>Gunneridae</taxon>
        <taxon>Pentapetalae</taxon>
        <taxon>rosids</taxon>
        <taxon>fabids</taxon>
        <taxon>Rosales</taxon>
        <taxon>Rosaceae</taxon>
        <taxon>Rosoideae</taxon>
        <taxon>Rosoideae incertae sedis</taxon>
        <taxon>Rubus</taxon>
    </lineage>
</organism>
<evidence type="ECO:0000256" key="1">
    <source>
        <dbReference type="ARBA" id="ARBA00023186"/>
    </source>
</evidence>
<proteinExistence type="predicted"/>
<dbReference type="InterPro" id="IPR039773">
    <property type="entry name" value="BAG_chaperone_regulator"/>
</dbReference>
<gene>
    <name evidence="4" type="ORF">M0R45_013692</name>
</gene>
<dbReference type="PANTHER" id="PTHR12329:SF17">
    <property type="entry name" value="OS04G0619900 PROTEIN"/>
    <property type="match status" value="1"/>
</dbReference>
<dbReference type="PROSITE" id="PS50053">
    <property type="entry name" value="UBIQUITIN_2"/>
    <property type="match status" value="1"/>
</dbReference>
<reference evidence="4 5" key="1">
    <citation type="journal article" date="2023" name="G3 (Bethesda)">
        <title>A chromosome-length genome assembly and annotation of blackberry (Rubus argutus, cv. 'Hillquist').</title>
        <authorList>
            <person name="Bruna T."/>
            <person name="Aryal R."/>
            <person name="Dudchenko O."/>
            <person name="Sargent D.J."/>
            <person name="Mead D."/>
            <person name="Buti M."/>
            <person name="Cavallini A."/>
            <person name="Hytonen T."/>
            <person name="Andres J."/>
            <person name="Pham M."/>
            <person name="Weisz D."/>
            <person name="Mascagni F."/>
            <person name="Usai G."/>
            <person name="Natali L."/>
            <person name="Bassil N."/>
            <person name="Fernandez G.E."/>
            <person name="Lomsadze A."/>
            <person name="Armour M."/>
            <person name="Olukolu B."/>
            <person name="Poorten T."/>
            <person name="Britton C."/>
            <person name="Davik J."/>
            <person name="Ashrafi H."/>
            <person name="Aiden E.L."/>
            <person name="Borodovsky M."/>
            <person name="Worthington M."/>
        </authorList>
    </citation>
    <scope>NUCLEOTIDE SEQUENCE [LARGE SCALE GENOMIC DNA]</scope>
    <source>
        <strain evidence="4">PI 553951</strain>
    </source>
</reference>
<dbReference type="InterPro" id="IPR029071">
    <property type="entry name" value="Ubiquitin-like_domsf"/>
</dbReference>
<feature type="region of interest" description="Disordered" evidence="2">
    <location>
        <begin position="1"/>
        <end position="34"/>
    </location>
</feature>
<keyword evidence="1" id="KW-0143">Chaperone</keyword>
<dbReference type="SUPFAM" id="SSF54236">
    <property type="entry name" value="Ubiquitin-like"/>
    <property type="match status" value="1"/>
</dbReference>
<dbReference type="PANTHER" id="PTHR12329">
    <property type="entry name" value="BCL2-ASSOCIATED ATHANOGENE"/>
    <property type="match status" value="1"/>
</dbReference>
<evidence type="ECO:0000313" key="4">
    <source>
        <dbReference type="EMBL" id="KAK9936870.1"/>
    </source>
</evidence>
<accession>A0AAW1XLZ7</accession>
<dbReference type="GO" id="GO:0005737">
    <property type="term" value="C:cytoplasm"/>
    <property type="evidence" value="ECO:0007669"/>
    <property type="project" value="TreeGrafter"/>
</dbReference>
<dbReference type="Proteomes" id="UP001457282">
    <property type="component" value="Unassembled WGS sequence"/>
</dbReference>
<dbReference type="GO" id="GO:0050821">
    <property type="term" value="P:protein stabilization"/>
    <property type="evidence" value="ECO:0007669"/>
    <property type="project" value="TreeGrafter"/>
</dbReference>
<dbReference type="AlphaFoldDB" id="A0AAW1XLZ7"/>
<dbReference type="EMBL" id="JBEDUW010000003">
    <property type="protein sequence ID" value="KAK9936870.1"/>
    <property type="molecule type" value="Genomic_DNA"/>
</dbReference>
<dbReference type="GO" id="GO:0051087">
    <property type="term" value="F:protein-folding chaperone binding"/>
    <property type="evidence" value="ECO:0007669"/>
    <property type="project" value="InterPro"/>
</dbReference>
<evidence type="ECO:0000313" key="5">
    <source>
        <dbReference type="Proteomes" id="UP001457282"/>
    </source>
</evidence>
<name>A0AAW1XLZ7_RUBAR</name>
<dbReference type="Pfam" id="PF02179">
    <property type="entry name" value="BAG"/>
    <property type="match status" value="1"/>
</dbReference>
<evidence type="ECO:0000256" key="2">
    <source>
        <dbReference type="SAM" id="MobiDB-lite"/>
    </source>
</evidence>
<dbReference type="Pfam" id="PF00240">
    <property type="entry name" value="ubiquitin"/>
    <property type="match status" value="1"/>
</dbReference>
<feature type="domain" description="Ubiquitin-like" evidence="3">
    <location>
        <begin position="55"/>
        <end position="125"/>
    </location>
</feature>
<dbReference type="GO" id="GO:0000774">
    <property type="term" value="F:adenyl-nucleotide exchange factor activity"/>
    <property type="evidence" value="ECO:0007669"/>
    <property type="project" value="TreeGrafter"/>
</dbReference>
<dbReference type="SUPFAM" id="SSF63491">
    <property type="entry name" value="BAG domain"/>
    <property type="match status" value="1"/>
</dbReference>
<protein>
    <recommendedName>
        <fullName evidence="3">Ubiquitin-like domain-containing protein</fullName>
    </recommendedName>
</protein>